<evidence type="ECO:0000256" key="2">
    <source>
        <dbReference type="ARBA" id="ARBA00006275"/>
    </source>
</evidence>
<proteinExistence type="inferred from homology"/>
<dbReference type="GO" id="GO:0009279">
    <property type="term" value="C:cell outer membrane"/>
    <property type="evidence" value="ECO:0007669"/>
    <property type="project" value="UniProtKB-SubCell"/>
</dbReference>
<sequence>MKRYNLQYIVLYFLLMFGGAGCQDFLKEESISNITTDSYITTEAGYEDLIKSCYPLLRDFVLQYPIALPGTDLFQNGGWSEKAVGQGPSLDTYVNITSETFTGPWDIFYREIGRTNAAISRADDITFANPDTKAARVGEAKFLRALSYFYLVQTWGDVPMPLEETITANKAVVRESSANIYTQILKDLTEAEAALPVEATDYGRVTKGAAQFLLAKVYLTRGWNFNNSLGGSPDDFNKALTYADKVIEDYPLVQNYKNLFPIRSENPLTQYTGQQDARNSEVVFAIQYNDDVLTNANEGDNREPGNYYHSIFPGNGELVGSNGRTSDYNRNLAQNEPTPSLYRMFDPQLDVRYSHNFLRVIYALQPVNNYAYSFEDPNLTVSYEIGDTVAYWTPWNQPAYGADKGIDEGGSKKYAVMNHEQIISGVAISRLTATRPSMWKFWEPNIPYGDGYGTFDFALFRSAEAYLLAAEAIVKGASGGALGSAEVYYNKVLDRSVGEGVNPQKAKFPEILSSLETESYRATPSTISIDMILDESARELMGEFNRWFDLKRTEKLIERTEKYNFWTKANGNLSEMHLLRPIPQHEIDRSQPSISQNPGY</sequence>
<evidence type="ECO:0000259" key="7">
    <source>
        <dbReference type="Pfam" id="PF14322"/>
    </source>
</evidence>
<dbReference type="EMBL" id="CP012040">
    <property type="protein sequence ID" value="AKP51275.1"/>
    <property type="molecule type" value="Genomic_DNA"/>
</dbReference>
<keyword evidence="5" id="KW-0998">Cell outer membrane</keyword>
<dbReference type="AlphaFoldDB" id="A0A0H4PDS2"/>
<accession>A0A0H4PDS2</accession>
<dbReference type="PATRIC" id="fig|320787.5.peg.2032"/>
<keyword evidence="3" id="KW-0732">Signal</keyword>
<feature type="domain" description="SusD-like N-terminal" evidence="7">
    <location>
        <begin position="93"/>
        <end position="219"/>
    </location>
</feature>
<keyword evidence="4" id="KW-0472">Membrane</keyword>
<dbReference type="Gene3D" id="1.25.40.390">
    <property type="match status" value="1"/>
</dbReference>
<feature type="domain" description="RagB/SusD" evidence="6">
    <location>
        <begin position="281"/>
        <end position="600"/>
    </location>
</feature>
<evidence type="ECO:0000256" key="3">
    <source>
        <dbReference type="ARBA" id="ARBA00022729"/>
    </source>
</evidence>
<name>A0A0H4PDS2_9BACT</name>
<organism evidence="8 9">
    <name type="scientific">Cyclobacterium amurskyense</name>
    <dbReference type="NCBI Taxonomy" id="320787"/>
    <lineage>
        <taxon>Bacteria</taxon>
        <taxon>Pseudomonadati</taxon>
        <taxon>Bacteroidota</taxon>
        <taxon>Cytophagia</taxon>
        <taxon>Cytophagales</taxon>
        <taxon>Cyclobacteriaceae</taxon>
        <taxon>Cyclobacterium</taxon>
    </lineage>
</organism>
<dbReference type="STRING" id="320787.CA2015_1843"/>
<dbReference type="PROSITE" id="PS51257">
    <property type="entry name" value="PROKAR_LIPOPROTEIN"/>
    <property type="match status" value="1"/>
</dbReference>
<evidence type="ECO:0000313" key="9">
    <source>
        <dbReference type="Proteomes" id="UP000036520"/>
    </source>
</evidence>
<evidence type="ECO:0000256" key="4">
    <source>
        <dbReference type="ARBA" id="ARBA00023136"/>
    </source>
</evidence>
<dbReference type="SUPFAM" id="SSF48452">
    <property type="entry name" value="TPR-like"/>
    <property type="match status" value="1"/>
</dbReference>
<dbReference type="RefSeq" id="WP_048641629.1">
    <property type="nucleotide sequence ID" value="NZ_CP012040.1"/>
</dbReference>
<dbReference type="Pfam" id="PF07980">
    <property type="entry name" value="SusD_RagB"/>
    <property type="match status" value="1"/>
</dbReference>
<dbReference type="OrthoDB" id="906516at2"/>
<dbReference type="Proteomes" id="UP000036520">
    <property type="component" value="Chromosome"/>
</dbReference>
<dbReference type="KEGG" id="camu:CA2015_1843"/>
<keyword evidence="9" id="KW-1185">Reference proteome</keyword>
<comment type="similarity">
    <text evidence="2">Belongs to the SusD family.</text>
</comment>
<evidence type="ECO:0000259" key="6">
    <source>
        <dbReference type="Pfam" id="PF07980"/>
    </source>
</evidence>
<evidence type="ECO:0000256" key="5">
    <source>
        <dbReference type="ARBA" id="ARBA00023237"/>
    </source>
</evidence>
<comment type="subcellular location">
    <subcellularLocation>
        <location evidence="1">Cell outer membrane</location>
    </subcellularLocation>
</comment>
<evidence type="ECO:0000256" key="1">
    <source>
        <dbReference type="ARBA" id="ARBA00004442"/>
    </source>
</evidence>
<dbReference type="InterPro" id="IPR011990">
    <property type="entry name" value="TPR-like_helical_dom_sf"/>
</dbReference>
<dbReference type="Pfam" id="PF14322">
    <property type="entry name" value="SusD-like_3"/>
    <property type="match status" value="1"/>
</dbReference>
<gene>
    <name evidence="8" type="ORF">CA2015_1843</name>
</gene>
<evidence type="ECO:0000313" key="8">
    <source>
        <dbReference type="EMBL" id="AKP51275.1"/>
    </source>
</evidence>
<protein>
    <submittedName>
        <fullName evidence="8">Carbohydrate-binding protein SusD</fullName>
    </submittedName>
</protein>
<reference evidence="8 9" key="1">
    <citation type="submission" date="2015-07" db="EMBL/GenBank/DDBJ databases">
        <authorList>
            <person name="Kim K.M."/>
        </authorList>
    </citation>
    <scope>NUCLEOTIDE SEQUENCE [LARGE SCALE GENOMIC DNA]</scope>
    <source>
        <strain evidence="8 9">KCTC 12363</strain>
    </source>
</reference>
<dbReference type="InterPro" id="IPR012944">
    <property type="entry name" value="SusD_RagB_dom"/>
</dbReference>
<dbReference type="InterPro" id="IPR033985">
    <property type="entry name" value="SusD-like_N"/>
</dbReference>